<comment type="caution">
    <text evidence="9">The sequence shown here is derived from an EMBL/GenBank/DDBJ whole genome shotgun (WGS) entry which is preliminary data.</text>
</comment>
<evidence type="ECO:0000259" key="8">
    <source>
        <dbReference type="Pfam" id="PF13807"/>
    </source>
</evidence>
<comment type="subcellular location">
    <subcellularLocation>
        <location evidence="1">Cell membrane</location>
        <topology evidence="1">Multi-pass membrane protein</topology>
    </subcellularLocation>
</comment>
<dbReference type="OrthoDB" id="2360475at2"/>
<evidence type="ECO:0000259" key="7">
    <source>
        <dbReference type="Pfam" id="PF02706"/>
    </source>
</evidence>
<dbReference type="AlphaFoldDB" id="A0A0M0LLX6"/>
<dbReference type="GeneID" id="301135664"/>
<dbReference type="EMBL" id="LILB01000001">
    <property type="protein sequence ID" value="KOO51981.1"/>
    <property type="molecule type" value="Genomic_DNA"/>
</dbReference>
<keyword evidence="5" id="KW-1133">Transmembrane helix</keyword>
<keyword evidence="4" id="KW-0812">Transmembrane</keyword>
<dbReference type="PANTHER" id="PTHR32309">
    <property type="entry name" value="TYROSINE-PROTEIN KINASE"/>
    <property type="match status" value="1"/>
</dbReference>
<dbReference type="RefSeq" id="WP_053416153.1">
    <property type="nucleotide sequence ID" value="NZ_LILB01000001.1"/>
</dbReference>
<organism evidence="9 10">
    <name type="scientific">Viridibacillus arvi</name>
    <dbReference type="NCBI Taxonomy" id="263475"/>
    <lineage>
        <taxon>Bacteria</taxon>
        <taxon>Bacillati</taxon>
        <taxon>Bacillota</taxon>
        <taxon>Bacilli</taxon>
        <taxon>Bacillales</taxon>
        <taxon>Caryophanaceae</taxon>
        <taxon>Viridibacillus</taxon>
    </lineage>
</organism>
<keyword evidence="10" id="KW-1185">Reference proteome</keyword>
<name>A0A0M0LLX6_9BACL</name>
<dbReference type="Proteomes" id="UP000036867">
    <property type="component" value="Unassembled WGS sequence"/>
</dbReference>
<dbReference type="PATRIC" id="fig|263475.3.peg.1640"/>
<gene>
    <name evidence="9" type="ORF">AMD00_06050</name>
</gene>
<dbReference type="PANTHER" id="PTHR32309:SF13">
    <property type="entry name" value="FERRIC ENTEROBACTIN TRANSPORT PROTEIN FEPE"/>
    <property type="match status" value="1"/>
</dbReference>
<dbReference type="GO" id="GO:0004713">
    <property type="term" value="F:protein tyrosine kinase activity"/>
    <property type="evidence" value="ECO:0007669"/>
    <property type="project" value="TreeGrafter"/>
</dbReference>
<protein>
    <recommendedName>
        <fullName evidence="11">Capsular biosynthesis protein</fullName>
    </recommendedName>
</protein>
<comment type="similarity">
    <text evidence="2">Belongs to the CpsC/CapA family.</text>
</comment>
<dbReference type="InterPro" id="IPR050445">
    <property type="entry name" value="Bact_polysacc_biosynth/exp"/>
</dbReference>
<dbReference type="Pfam" id="PF13807">
    <property type="entry name" value="GNVR"/>
    <property type="match status" value="1"/>
</dbReference>
<evidence type="ECO:0000256" key="5">
    <source>
        <dbReference type="ARBA" id="ARBA00022989"/>
    </source>
</evidence>
<dbReference type="STRING" id="263475.AMD00_06050"/>
<reference evidence="10" key="1">
    <citation type="submission" date="2015-08" db="EMBL/GenBank/DDBJ databases">
        <title>Fjat-10028 dsm 16317.</title>
        <authorList>
            <person name="Liu B."/>
            <person name="Wang J."/>
            <person name="Zhu Y."/>
            <person name="Liu G."/>
            <person name="Chen Q."/>
            <person name="Chen Z."/>
            <person name="Lan J."/>
            <person name="Che J."/>
            <person name="Ge C."/>
            <person name="Shi H."/>
            <person name="Pan Z."/>
            <person name="Liu X."/>
        </authorList>
    </citation>
    <scope>NUCLEOTIDE SEQUENCE [LARGE SCALE GENOMIC DNA]</scope>
    <source>
        <strain evidence="10">DSM 16317</strain>
    </source>
</reference>
<evidence type="ECO:0000313" key="9">
    <source>
        <dbReference type="EMBL" id="KOO51981.1"/>
    </source>
</evidence>
<feature type="domain" description="Polysaccharide chain length determinant N-terminal" evidence="7">
    <location>
        <begin position="3"/>
        <end position="94"/>
    </location>
</feature>
<feature type="domain" description="Tyrosine-protein kinase G-rich" evidence="8">
    <location>
        <begin position="142"/>
        <end position="194"/>
    </location>
</feature>
<dbReference type="Pfam" id="PF02706">
    <property type="entry name" value="Wzz"/>
    <property type="match status" value="1"/>
</dbReference>
<evidence type="ECO:0000256" key="1">
    <source>
        <dbReference type="ARBA" id="ARBA00004651"/>
    </source>
</evidence>
<accession>A0A0M0LLX6</accession>
<dbReference type="InterPro" id="IPR003856">
    <property type="entry name" value="LPS_length_determ_N"/>
</dbReference>
<evidence type="ECO:0000256" key="2">
    <source>
        <dbReference type="ARBA" id="ARBA00006683"/>
    </source>
</evidence>
<sequence length="243" mass="27156">MEETISLHDIFKTIRKRLLLIISTFILAVSIAGGVSYFFLTPVYETSTQILISQKDVENKQFIQQDVQTNLQLINTYSVIIKSPVILTKVVNNLNLNDSLEVLNKNINVSSEQDSQVINVSVQNTNLKEAVEIANTTAEVFQEEIPKLMNVDNVKILSPAVEIKNSKPIRPNPILNMAIAALIGLMIGVGIAFLIEYLDKTIKTEQDISEVVELQILGLISPISQKKSKKKKKNKKKRGVKDV</sequence>
<evidence type="ECO:0000313" key="10">
    <source>
        <dbReference type="Proteomes" id="UP000036867"/>
    </source>
</evidence>
<evidence type="ECO:0008006" key="11">
    <source>
        <dbReference type="Google" id="ProtNLM"/>
    </source>
</evidence>
<dbReference type="InterPro" id="IPR032807">
    <property type="entry name" value="GNVR"/>
</dbReference>
<keyword evidence="3" id="KW-1003">Cell membrane</keyword>
<evidence type="ECO:0000256" key="4">
    <source>
        <dbReference type="ARBA" id="ARBA00022692"/>
    </source>
</evidence>
<keyword evidence="6" id="KW-0472">Membrane</keyword>
<proteinExistence type="inferred from homology"/>
<evidence type="ECO:0000256" key="6">
    <source>
        <dbReference type="ARBA" id="ARBA00023136"/>
    </source>
</evidence>
<evidence type="ECO:0000256" key="3">
    <source>
        <dbReference type="ARBA" id="ARBA00022475"/>
    </source>
</evidence>
<dbReference type="GO" id="GO:0005886">
    <property type="term" value="C:plasma membrane"/>
    <property type="evidence" value="ECO:0007669"/>
    <property type="project" value="UniProtKB-SubCell"/>
</dbReference>